<dbReference type="Proteomes" id="UP001165143">
    <property type="component" value="Unassembled WGS sequence"/>
</dbReference>
<accession>A0A9W6UMK0</accession>
<dbReference type="Gene3D" id="2.120.10.30">
    <property type="entry name" value="TolB, C-terminal domain"/>
    <property type="match status" value="2"/>
</dbReference>
<reference evidence="3" key="1">
    <citation type="submission" date="2023-02" db="EMBL/GenBank/DDBJ databases">
        <title>Kitasatospora phosalacinea NBRC 14362.</title>
        <authorList>
            <person name="Ichikawa N."/>
            <person name="Sato H."/>
            <person name="Tonouchi N."/>
        </authorList>
    </citation>
    <scope>NUCLEOTIDE SEQUENCE</scope>
    <source>
        <strain evidence="3">NBRC 14362</strain>
    </source>
</reference>
<dbReference type="EMBL" id="BSRX01000006">
    <property type="protein sequence ID" value="GLW53293.1"/>
    <property type="molecule type" value="Genomic_DNA"/>
</dbReference>
<dbReference type="RefSeq" id="WP_285678235.1">
    <property type="nucleotide sequence ID" value="NZ_BSRX01000006.1"/>
</dbReference>
<dbReference type="InterPro" id="IPR011042">
    <property type="entry name" value="6-blade_b-propeller_TolB-like"/>
</dbReference>
<comment type="caution">
    <text evidence="3">The sequence shown here is derived from an EMBL/GenBank/DDBJ whole genome shotgun (WGS) entry which is preliminary data.</text>
</comment>
<feature type="region of interest" description="Disordered" evidence="1">
    <location>
        <begin position="41"/>
        <end position="95"/>
    </location>
</feature>
<dbReference type="Pfam" id="PF07676">
    <property type="entry name" value="PD40"/>
    <property type="match status" value="2"/>
</dbReference>
<protein>
    <recommendedName>
        <fullName evidence="5">WD40 repeat protein</fullName>
    </recommendedName>
</protein>
<keyword evidence="2" id="KW-0732">Signal</keyword>
<evidence type="ECO:0000256" key="2">
    <source>
        <dbReference type="SAM" id="SignalP"/>
    </source>
</evidence>
<proteinExistence type="predicted"/>
<feature type="signal peptide" evidence="2">
    <location>
        <begin position="1"/>
        <end position="29"/>
    </location>
</feature>
<evidence type="ECO:0000256" key="1">
    <source>
        <dbReference type="SAM" id="MobiDB-lite"/>
    </source>
</evidence>
<sequence length="370" mass="38068">MSARARLRRSSAVALVSAITAGSALLLTACDPSADGKAAARSAAATPSRTAGSATATPSAPAAPAATPSAPASASAPAATPSGVATTAPARPSARPVEAALNLTEGTGLTISNGTRYVVMDGRVVDFGTVVRDLAWSPDGKRAAFVDGNGNLETSDPDGSHKTVVAKAPSGTTWSHPTWQVFTPDADERKMHLPPVNSLQFTADDHGTRRILAVPAQGGTPAPITLNTYADEDPAPVPQTGNLWPNTAGRIGSSVYANEDDGQVYIRDQYLRQEGMAVAKGSQPDRDDDGDIVFVRSVAGHSHLFTKGSDYRAAERDLTPHATADCTEPAFSPDGRTVAFRTPDGIYTVPAAGGTPTKVSDTVGLPAYRG</sequence>
<feature type="chain" id="PRO_5040774917" description="WD40 repeat protein" evidence="2">
    <location>
        <begin position="30"/>
        <end position="370"/>
    </location>
</feature>
<evidence type="ECO:0000313" key="3">
    <source>
        <dbReference type="EMBL" id="GLW53293.1"/>
    </source>
</evidence>
<organism evidence="3 4">
    <name type="scientific">Kitasatospora phosalacinea</name>
    <dbReference type="NCBI Taxonomy" id="2065"/>
    <lineage>
        <taxon>Bacteria</taxon>
        <taxon>Bacillati</taxon>
        <taxon>Actinomycetota</taxon>
        <taxon>Actinomycetes</taxon>
        <taxon>Kitasatosporales</taxon>
        <taxon>Streptomycetaceae</taxon>
        <taxon>Kitasatospora</taxon>
    </lineage>
</organism>
<dbReference type="PROSITE" id="PS51257">
    <property type="entry name" value="PROKAR_LIPOPROTEIN"/>
    <property type="match status" value="1"/>
</dbReference>
<dbReference type="SUPFAM" id="SSF82171">
    <property type="entry name" value="DPP6 N-terminal domain-like"/>
    <property type="match status" value="1"/>
</dbReference>
<evidence type="ECO:0008006" key="5">
    <source>
        <dbReference type="Google" id="ProtNLM"/>
    </source>
</evidence>
<name>A0A9W6UMK0_9ACTN</name>
<gene>
    <name evidence="3" type="ORF">Kpho01_13040</name>
</gene>
<evidence type="ECO:0000313" key="4">
    <source>
        <dbReference type="Proteomes" id="UP001165143"/>
    </source>
</evidence>
<dbReference type="InterPro" id="IPR011659">
    <property type="entry name" value="WD40"/>
</dbReference>
<dbReference type="AlphaFoldDB" id="A0A9W6UMK0"/>